<proteinExistence type="predicted"/>
<evidence type="ECO:0000313" key="3">
    <source>
        <dbReference type="Proteomes" id="UP000799766"/>
    </source>
</evidence>
<accession>A0A6A6P1A1</accession>
<feature type="region of interest" description="Disordered" evidence="1">
    <location>
        <begin position="30"/>
        <end position="66"/>
    </location>
</feature>
<dbReference type="EMBL" id="MU001679">
    <property type="protein sequence ID" value="KAF2457811.1"/>
    <property type="molecule type" value="Genomic_DNA"/>
</dbReference>
<evidence type="ECO:0000313" key="2">
    <source>
        <dbReference type="EMBL" id="KAF2457811.1"/>
    </source>
</evidence>
<protein>
    <submittedName>
        <fullName evidence="2">Uncharacterized protein</fullName>
    </submittedName>
</protein>
<keyword evidence="3" id="KW-1185">Reference proteome</keyword>
<organism evidence="2 3">
    <name type="scientific">Lineolata rhizophorae</name>
    <dbReference type="NCBI Taxonomy" id="578093"/>
    <lineage>
        <taxon>Eukaryota</taxon>
        <taxon>Fungi</taxon>
        <taxon>Dikarya</taxon>
        <taxon>Ascomycota</taxon>
        <taxon>Pezizomycotina</taxon>
        <taxon>Dothideomycetes</taxon>
        <taxon>Dothideomycetes incertae sedis</taxon>
        <taxon>Lineolatales</taxon>
        <taxon>Lineolataceae</taxon>
        <taxon>Lineolata</taxon>
    </lineage>
</organism>
<evidence type="ECO:0000256" key="1">
    <source>
        <dbReference type="SAM" id="MobiDB-lite"/>
    </source>
</evidence>
<dbReference type="AlphaFoldDB" id="A0A6A6P1A1"/>
<sequence length="66" mass="7408">MHARRLHGHHLHDAARTYIHTHIHTCARSEAGANAAGPKGCLHPPRRRAEKAERYGVPTRYLPTPT</sequence>
<gene>
    <name evidence="2" type="ORF">BDY21DRAFT_342832</name>
</gene>
<name>A0A6A6P1A1_9PEZI</name>
<reference evidence="2" key="1">
    <citation type="journal article" date="2020" name="Stud. Mycol.">
        <title>101 Dothideomycetes genomes: a test case for predicting lifestyles and emergence of pathogens.</title>
        <authorList>
            <person name="Haridas S."/>
            <person name="Albert R."/>
            <person name="Binder M."/>
            <person name="Bloem J."/>
            <person name="Labutti K."/>
            <person name="Salamov A."/>
            <person name="Andreopoulos B."/>
            <person name="Baker S."/>
            <person name="Barry K."/>
            <person name="Bills G."/>
            <person name="Bluhm B."/>
            <person name="Cannon C."/>
            <person name="Castanera R."/>
            <person name="Culley D."/>
            <person name="Daum C."/>
            <person name="Ezra D."/>
            <person name="Gonzalez J."/>
            <person name="Henrissat B."/>
            <person name="Kuo A."/>
            <person name="Liang C."/>
            <person name="Lipzen A."/>
            <person name="Lutzoni F."/>
            <person name="Magnuson J."/>
            <person name="Mondo S."/>
            <person name="Nolan M."/>
            <person name="Ohm R."/>
            <person name="Pangilinan J."/>
            <person name="Park H.-J."/>
            <person name="Ramirez L."/>
            <person name="Alfaro M."/>
            <person name="Sun H."/>
            <person name="Tritt A."/>
            <person name="Yoshinaga Y."/>
            <person name="Zwiers L.-H."/>
            <person name="Turgeon B."/>
            <person name="Goodwin S."/>
            <person name="Spatafora J."/>
            <person name="Crous P."/>
            <person name="Grigoriev I."/>
        </authorList>
    </citation>
    <scope>NUCLEOTIDE SEQUENCE</scope>
    <source>
        <strain evidence="2">ATCC 16933</strain>
    </source>
</reference>
<dbReference type="Proteomes" id="UP000799766">
    <property type="component" value="Unassembled WGS sequence"/>
</dbReference>